<gene>
    <name evidence="11" type="ORF">ACFOZY_12940</name>
</gene>
<dbReference type="PROSITE" id="PS50853">
    <property type="entry name" value="FN3"/>
    <property type="match status" value="1"/>
</dbReference>
<comment type="catalytic activity">
    <reaction evidence="7">
        <text>Preferential cleavage: (Ac)2-L-Lys-D-Ala-|-D-Ala. Also transpeptidation of peptidyl-alanyl moieties that are N-acyl substituents of D-alanine.</text>
        <dbReference type="EC" id="3.4.16.4"/>
    </reaction>
</comment>
<evidence type="ECO:0000313" key="11">
    <source>
        <dbReference type="EMBL" id="MFC4411328.1"/>
    </source>
</evidence>
<keyword evidence="5" id="KW-0378">Hydrolase</keyword>
<keyword evidence="3" id="KW-0328">Glycosyltransferase</keyword>
<keyword evidence="6" id="KW-0511">Multifunctional enzyme</keyword>
<keyword evidence="2" id="KW-0645">Protease</keyword>
<evidence type="ECO:0000256" key="4">
    <source>
        <dbReference type="ARBA" id="ARBA00022679"/>
    </source>
</evidence>
<comment type="caution">
    <text evidence="11">The sequence shown here is derived from an EMBL/GenBank/DDBJ whole genome shotgun (WGS) entry which is preliminary data.</text>
</comment>
<evidence type="ECO:0000256" key="7">
    <source>
        <dbReference type="ARBA" id="ARBA00034000"/>
    </source>
</evidence>
<dbReference type="Pfam" id="PF00905">
    <property type="entry name" value="Transpeptidase"/>
    <property type="match status" value="1"/>
</dbReference>
<protein>
    <submittedName>
        <fullName evidence="11">PBP1A family penicillin-binding protein</fullName>
    </submittedName>
</protein>
<evidence type="ECO:0000259" key="10">
    <source>
        <dbReference type="PROSITE" id="PS50853"/>
    </source>
</evidence>
<proteinExistence type="predicted"/>
<reference evidence="12" key="1">
    <citation type="journal article" date="2019" name="Int. J. Syst. Evol. Microbiol.">
        <title>The Global Catalogue of Microorganisms (GCM) 10K type strain sequencing project: providing services to taxonomists for standard genome sequencing and annotation.</title>
        <authorList>
            <consortium name="The Broad Institute Genomics Platform"/>
            <consortium name="The Broad Institute Genome Sequencing Center for Infectious Disease"/>
            <person name="Wu L."/>
            <person name="Ma J."/>
        </authorList>
    </citation>
    <scope>NUCLEOTIDE SEQUENCE [LARGE SCALE GENOMIC DNA]</scope>
    <source>
        <strain evidence="12">CCUG 59778</strain>
    </source>
</reference>
<dbReference type="PANTHER" id="PTHR32282:SF29">
    <property type="entry name" value="PENICILLIN-BINDING PROTEIN 1A"/>
    <property type="match status" value="1"/>
</dbReference>
<dbReference type="PANTHER" id="PTHR32282">
    <property type="entry name" value="BINDING PROTEIN TRANSPEPTIDASE, PUTATIVE-RELATED"/>
    <property type="match status" value="1"/>
</dbReference>
<dbReference type="Gene3D" id="1.10.3810.10">
    <property type="entry name" value="Biosynthetic peptidoglycan transglycosylase-like"/>
    <property type="match status" value="1"/>
</dbReference>
<organism evidence="11 12">
    <name type="scientific">Chungangia koreensis</name>
    <dbReference type="NCBI Taxonomy" id="752657"/>
    <lineage>
        <taxon>Bacteria</taxon>
        <taxon>Bacillati</taxon>
        <taxon>Bacillota</taxon>
        <taxon>Bacilli</taxon>
        <taxon>Lactobacillales</taxon>
        <taxon>Chungangia</taxon>
    </lineage>
</organism>
<feature type="compositionally biased region" description="Low complexity" evidence="9">
    <location>
        <begin position="860"/>
        <end position="874"/>
    </location>
</feature>
<evidence type="ECO:0000256" key="9">
    <source>
        <dbReference type="SAM" id="MobiDB-lite"/>
    </source>
</evidence>
<dbReference type="CDD" id="cd00063">
    <property type="entry name" value="FN3"/>
    <property type="match status" value="1"/>
</dbReference>
<evidence type="ECO:0000256" key="3">
    <source>
        <dbReference type="ARBA" id="ARBA00022676"/>
    </source>
</evidence>
<evidence type="ECO:0000256" key="8">
    <source>
        <dbReference type="ARBA" id="ARBA00049902"/>
    </source>
</evidence>
<dbReference type="InterPro" id="IPR036950">
    <property type="entry name" value="PBP_transglycosylase"/>
</dbReference>
<evidence type="ECO:0000256" key="6">
    <source>
        <dbReference type="ARBA" id="ARBA00023268"/>
    </source>
</evidence>
<dbReference type="InterPro" id="IPR001460">
    <property type="entry name" value="PCN-bd_Tpept"/>
</dbReference>
<dbReference type="InterPro" id="IPR003961">
    <property type="entry name" value="FN3_dom"/>
</dbReference>
<comment type="catalytic activity">
    <reaction evidence="8">
        <text>[GlcNAc-(1-&gt;4)-Mur2Ac(oyl-L-Ala-gamma-D-Glu-L-Lys-D-Ala-D-Ala)](n)-di-trans,octa-cis-undecaprenyl diphosphate + beta-D-GlcNAc-(1-&gt;4)-Mur2Ac(oyl-L-Ala-gamma-D-Glu-L-Lys-D-Ala-D-Ala)-di-trans,octa-cis-undecaprenyl diphosphate = [GlcNAc-(1-&gt;4)-Mur2Ac(oyl-L-Ala-gamma-D-Glu-L-Lys-D-Ala-D-Ala)](n+1)-di-trans,octa-cis-undecaprenyl diphosphate + di-trans,octa-cis-undecaprenyl diphosphate + H(+)</text>
        <dbReference type="Rhea" id="RHEA:23708"/>
        <dbReference type="Rhea" id="RHEA-COMP:9602"/>
        <dbReference type="Rhea" id="RHEA-COMP:9603"/>
        <dbReference type="ChEBI" id="CHEBI:15378"/>
        <dbReference type="ChEBI" id="CHEBI:58405"/>
        <dbReference type="ChEBI" id="CHEBI:60033"/>
        <dbReference type="ChEBI" id="CHEBI:78435"/>
        <dbReference type="EC" id="2.4.99.28"/>
    </reaction>
</comment>
<dbReference type="Proteomes" id="UP001595817">
    <property type="component" value="Unassembled WGS sequence"/>
</dbReference>
<feature type="region of interest" description="Disordered" evidence="9">
    <location>
        <begin position="782"/>
        <end position="885"/>
    </location>
</feature>
<dbReference type="InterPro" id="IPR013783">
    <property type="entry name" value="Ig-like_fold"/>
</dbReference>
<dbReference type="Pfam" id="PF00912">
    <property type="entry name" value="Transgly"/>
    <property type="match status" value="1"/>
</dbReference>
<dbReference type="InterPro" id="IPR023346">
    <property type="entry name" value="Lysozyme-like_dom_sf"/>
</dbReference>
<feature type="compositionally biased region" description="Gly residues" evidence="9">
    <location>
        <begin position="797"/>
        <end position="819"/>
    </location>
</feature>
<evidence type="ECO:0000313" key="12">
    <source>
        <dbReference type="Proteomes" id="UP001595817"/>
    </source>
</evidence>
<sequence>MADRKMSREQRRKELEKQKKAKKPAKGIFKKIVTLIVAVCLLLFIGGAVLFTVYASSAPELDEKSLKDPISSIVLDKNGDRFAVIGAENRKYIPYEEIPQTMEDAILATEDVRFYNHMGIDLFRLGGAVLANFTQGFGSQGASTITQQVIKNSFLKNEKTLKRKAQEAYLAIQLEREYEKEEIFEMYFNKVLMSGNRYGFGTAAEYFYGKELNELELQEMALLAGMPQSPNNYNPFKNPERAEKRRNIVLSLMHQHGKISEEEMKAAQAIPVTEGLKPEDQRKMDSDNKYEAFLDVVLEELRVQGDEQLLAEGITIHTTLDPKAQQTVENQLANYDFPTETLETGIAVIDTKTGGIAAIGGGRNYIFQNWNYAQDLKDRQPGSTIKPLLDYGPAIEYLSWSTGQTVTDEPYKYKGTDQTIRNADGKYKGDIPLRQALYESRNVPSIKVFEEVGTKRAGQFIKKLGIDVGDLNSAVAIGGSEKGISPIQMAASYAAFGNKGVYTKPYSITKISYRDGQTEKTYKSEPVVAMKDSTAYMVTDMLRDVINHPNGSGRRAAVPGVDVAGKTGTTNYTKKEFEEYNLKSGSVPDSWFSGYTTDYSISIWSGYKDKKNAMTTWDERRVPQYLFRNIMGEISEGTASFKKPSSVVEATVEVGTNPLKLASDYTPDELKRTELFVKGTEPKEVSEEYDIVEVGAPINLQADYNPEDQSALLSWDHESPDEDLQIGFVVSVTIDGAESKVLSTQQEKQLKVDGIQPGSNYTFSVVAFVDEVQSSPATVSLRISASPEDEGDKGNDKGNGNGQGNGNGNGNGQGNGNGNGETQPPPDGSETPPEDGGAGEEPPPEEGTPPPDDGGGDDSGTGTTSGSSIGTPESDGTGETPPTNP</sequence>
<accession>A0ABV8X7F2</accession>
<keyword evidence="1" id="KW-0121">Carboxypeptidase</keyword>
<dbReference type="RefSeq" id="WP_378156120.1">
    <property type="nucleotide sequence ID" value="NZ_JBHSEC010000019.1"/>
</dbReference>
<dbReference type="SUPFAM" id="SSF53955">
    <property type="entry name" value="Lysozyme-like"/>
    <property type="match status" value="1"/>
</dbReference>
<dbReference type="SUPFAM" id="SSF49265">
    <property type="entry name" value="Fibronectin type III"/>
    <property type="match status" value="1"/>
</dbReference>
<dbReference type="NCBIfam" id="TIGR02074">
    <property type="entry name" value="PBP_1a_fam"/>
    <property type="match status" value="1"/>
</dbReference>
<dbReference type="Gene3D" id="2.60.40.10">
    <property type="entry name" value="Immunoglobulins"/>
    <property type="match status" value="1"/>
</dbReference>
<evidence type="ECO:0000256" key="2">
    <source>
        <dbReference type="ARBA" id="ARBA00022670"/>
    </source>
</evidence>
<dbReference type="SUPFAM" id="SSF56601">
    <property type="entry name" value="beta-lactamase/transpeptidase-like"/>
    <property type="match status" value="1"/>
</dbReference>
<dbReference type="InterPro" id="IPR036116">
    <property type="entry name" value="FN3_sf"/>
</dbReference>
<dbReference type="Gene3D" id="3.40.710.10">
    <property type="entry name" value="DD-peptidase/beta-lactamase superfamily"/>
    <property type="match status" value="1"/>
</dbReference>
<dbReference type="InterPro" id="IPR012338">
    <property type="entry name" value="Beta-lactam/transpept-like"/>
</dbReference>
<dbReference type="EMBL" id="JBHSEC010000019">
    <property type="protein sequence ID" value="MFC4411328.1"/>
    <property type="molecule type" value="Genomic_DNA"/>
</dbReference>
<dbReference type="InterPro" id="IPR001264">
    <property type="entry name" value="Glyco_trans_51"/>
</dbReference>
<keyword evidence="12" id="KW-1185">Reference proteome</keyword>
<name>A0ABV8X7F2_9LACT</name>
<dbReference type="SMART" id="SM00060">
    <property type="entry name" value="FN3"/>
    <property type="match status" value="1"/>
</dbReference>
<evidence type="ECO:0000256" key="5">
    <source>
        <dbReference type="ARBA" id="ARBA00022801"/>
    </source>
</evidence>
<keyword evidence="4" id="KW-0808">Transferase</keyword>
<feature type="domain" description="Fibronectin type-III" evidence="10">
    <location>
        <begin position="696"/>
        <end position="789"/>
    </location>
</feature>
<evidence type="ECO:0000256" key="1">
    <source>
        <dbReference type="ARBA" id="ARBA00022645"/>
    </source>
</evidence>
<dbReference type="Pfam" id="PF00041">
    <property type="entry name" value="fn3"/>
    <property type="match status" value="1"/>
</dbReference>
<dbReference type="InterPro" id="IPR050396">
    <property type="entry name" value="Glycosyltr_51/Transpeptidase"/>
</dbReference>